<feature type="compositionally biased region" description="Basic and acidic residues" evidence="1">
    <location>
        <begin position="59"/>
        <end position="73"/>
    </location>
</feature>
<accession>A0A9E7I8U7</accession>
<evidence type="ECO:0000313" key="2">
    <source>
        <dbReference type="EMBL" id="URE47731.1"/>
    </source>
</evidence>
<evidence type="ECO:0000313" key="3">
    <source>
        <dbReference type="Proteomes" id="UP001055439"/>
    </source>
</evidence>
<sequence length="173" mass="19678">MEFTRAAVIQVIRPQKVKTVRAIEKISAFNKTKPTVTADVEPCNEEFKWAEDEEDEEDEKKNGEDNEKLHEEKGRSLRLNCGCDGSNFEHAAAATSEESQSLLERRRCDAPTVRSIVHCIWRLDWGLHEGGLISIVEQVWAEEDCEGKSMPATKRLIVFTMLHNNSPHPVHPL</sequence>
<gene>
    <name evidence="2" type="ORF">MUK42_21954</name>
</gene>
<organism evidence="2 3">
    <name type="scientific">Musa troglodytarum</name>
    <name type="common">fe'i banana</name>
    <dbReference type="NCBI Taxonomy" id="320322"/>
    <lineage>
        <taxon>Eukaryota</taxon>
        <taxon>Viridiplantae</taxon>
        <taxon>Streptophyta</taxon>
        <taxon>Embryophyta</taxon>
        <taxon>Tracheophyta</taxon>
        <taxon>Spermatophyta</taxon>
        <taxon>Magnoliopsida</taxon>
        <taxon>Liliopsida</taxon>
        <taxon>Zingiberales</taxon>
        <taxon>Musaceae</taxon>
        <taxon>Musa</taxon>
    </lineage>
</organism>
<feature type="region of interest" description="Disordered" evidence="1">
    <location>
        <begin position="48"/>
        <end position="73"/>
    </location>
</feature>
<dbReference type="AlphaFoldDB" id="A0A9E7I8U7"/>
<proteinExistence type="predicted"/>
<protein>
    <submittedName>
        <fullName evidence="2">Uncharacterized protein</fullName>
    </submittedName>
</protein>
<name>A0A9E7I8U7_9LILI</name>
<dbReference type="EMBL" id="CP097511">
    <property type="protein sequence ID" value="URE47731.1"/>
    <property type="molecule type" value="Genomic_DNA"/>
</dbReference>
<reference evidence="2" key="1">
    <citation type="submission" date="2022-05" db="EMBL/GenBank/DDBJ databases">
        <title>The Musa troglodytarum L. genome provides insights into the mechanism of non-climacteric behaviour and enrichment of carotenoids.</title>
        <authorList>
            <person name="Wang J."/>
        </authorList>
    </citation>
    <scope>NUCLEOTIDE SEQUENCE</scope>
    <source>
        <tissue evidence="2">Leaf</tissue>
    </source>
</reference>
<dbReference type="Proteomes" id="UP001055439">
    <property type="component" value="Chromosome 9"/>
</dbReference>
<keyword evidence="3" id="KW-1185">Reference proteome</keyword>
<evidence type="ECO:0000256" key="1">
    <source>
        <dbReference type="SAM" id="MobiDB-lite"/>
    </source>
</evidence>